<feature type="transmembrane region" description="Helical" evidence="6">
    <location>
        <begin position="345"/>
        <end position="368"/>
    </location>
</feature>
<evidence type="ECO:0000256" key="1">
    <source>
        <dbReference type="ARBA" id="ARBA00004141"/>
    </source>
</evidence>
<feature type="transmembrane region" description="Helical" evidence="6">
    <location>
        <begin position="97"/>
        <end position="114"/>
    </location>
</feature>
<reference evidence="8" key="1">
    <citation type="submission" date="2020-08" db="EMBL/GenBank/DDBJ databases">
        <title>Ramlibacter sp. USB13 16S ribosomal RNA gene genome sequencing and assembly.</title>
        <authorList>
            <person name="Kang M."/>
        </authorList>
    </citation>
    <scope>NUCLEOTIDE SEQUENCE</scope>
    <source>
        <strain evidence="8">USB13</strain>
    </source>
</reference>
<dbReference type="PROSITE" id="PS50005">
    <property type="entry name" value="TPR"/>
    <property type="match status" value="1"/>
</dbReference>
<dbReference type="InterPro" id="IPR051533">
    <property type="entry name" value="WaaL-like"/>
</dbReference>
<proteinExistence type="predicted"/>
<feature type="transmembrane region" description="Helical" evidence="6">
    <location>
        <begin position="69"/>
        <end position="91"/>
    </location>
</feature>
<organism evidence="8 9">
    <name type="scientific">Ramlibacter cellulosilyticus</name>
    <dbReference type="NCBI Taxonomy" id="2764187"/>
    <lineage>
        <taxon>Bacteria</taxon>
        <taxon>Pseudomonadati</taxon>
        <taxon>Pseudomonadota</taxon>
        <taxon>Betaproteobacteria</taxon>
        <taxon>Burkholderiales</taxon>
        <taxon>Comamonadaceae</taxon>
        <taxon>Ramlibacter</taxon>
    </lineage>
</organism>
<dbReference type="PANTHER" id="PTHR37422:SF13">
    <property type="entry name" value="LIPOPOLYSACCHARIDE BIOSYNTHESIS PROTEIN PA4999-RELATED"/>
    <property type="match status" value="1"/>
</dbReference>
<keyword evidence="8" id="KW-0436">Ligase</keyword>
<dbReference type="Pfam" id="PF04932">
    <property type="entry name" value="Wzy_C"/>
    <property type="match status" value="1"/>
</dbReference>
<gene>
    <name evidence="8" type="ORF">H8N03_25095</name>
</gene>
<feature type="transmembrane region" description="Helical" evidence="6">
    <location>
        <begin position="37"/>
        <end position="57"/>
    </location>
</feature>
<evidence type="ECO:0000313" key="9">
    <source>
        <dbReference type="Proteomes" id="UP000608513"/>
    </source>
</evidence>
<dbReference type="Proteomes" id="UP000608513">
    <property type="component" value="Unassembled WGS sequence"/>
</dbReference>
<keyword evidence="2 6" id="KW-0812">Transmembrane</keyword>
<feature type="transmembrane region" description="Helical" evidence="6">
    <location>
        <begin position="242"/>
        <end position="260"/>
    </location>
</feature>
<accession>A0A923SEF8</accession>
<evidence type="ECO:0000256" key="5">
    <source>
        <dbReference type="PROSITE-ProRule" id="PRU00339"/>
    </source>
</evidence>
<dbReference type="RefSeq" id="WP_187078985.1">
    <property type="nucleotide sequence ID" value="NZ_JACORT010000016.1"/>
</dbReference>
<feature type="repeat" description="TPR" evidence="5">
    <location>
        <begin position="555"/>
        <end position="588"/>
    </location>
</feature>
<feature type="transmembrane region" description="Helical" evidence="6">
    <location>
        <begin position="162"/>
        <end position="180"/>
    </location>
</feature>
<dbReference type="PANTHER" id="PTHR37422">
    <property type="entry name" value="TEICHURONIC ACID BIOSYNTHESIS PROTEIN TUAE"/>
    <property type="match status" value="1"/>
</dbReference>
<name>A0A923SEF8_9BURK</name>
<sequence length="661" mass="70602">MTDRSRSGEGAALALLAAGLLLAPALGATTEELLQDTLKSAIAAFAALLGALVFVWQRRASGEPPLWHAALWLPALLCAYALGSMAWSHTWLAGVEAVRWFVFTVAAWLALNTFSRERLPLLAWCVHAGAVIASAWTAWQFWGALALFPQGPQPASTFVNRNFFAEFAVCTLPFAGLLLAQARSVRATVLLAASTGFVVTALCMTGTRGALIAMWLLAGVVLPLAAWRCGDRLECARWPLRQRAAALGVLVGTVLVLGSIPSGNRAIVEEGYGATPLARGLHRAQSIQPSDHSLNVRMVMWRDTLRVIADRPLGGVGAGAWESAIPPYQSEGAQVETDYYVHNEFLQLVAEYGLVGWIFLLLLSAWLLQAAWRTLRGGGPEADAERPGRAVFLASLLALLVVSNIGFPWRLAATGLLFAVCVGGLAASDARLASASGRLVRPLRWSPGIASVAALASVACLALATYVTVQAVRAESRLVAATRLALGIAASPDPRDPGLAPVKAEVLRLVREGVAINPHYRKVTPMVGDEMARWGDWADAIWVWESVLASRPDVVALLTNVARGYDALGRHEEAMAFLERARAVQPRAASVRALEVLLLARSGQEPLALERAQAALAEGIVDDELLNTSYVLAQRAGRHALAQSLLRARVRLAAQTSASSR</sequence>
<evidence type="ECO:0000313" key="8">
    <source>
        <dbReference type="EMBL" id="MBC5786238.1"/>
    </source>
</evidence>
<feature type="transmembrane region" description="Helical" evidence="6">
    <location>
        <begin position="389"/>
        <end position="407"/>
    </location>
</feature>
<protein>
    <submittedName>
        <fullName evidence="8">O-antigen ligase family protein</fullName>
    </submittedName>
</protein>
<comment type="caution">
    <text evidence="8">The sequence shown here is derived from an EMBL/GenBank/DDBJ whole genome shotgun (WGS) entry which is preliminary data.</text>
</comment>
<keyword evidence="4 6" id="KW-0472">Membrane</keyword>
<evidence type="ECO:0000259" key="7">
    <source>
        <dbReference type="Pfam" id="PF04932"/>
    </source>
</evidence>
<evidence type="ECO:0000256" key="3">
    <source>
        <dbReference type="ARBA" id="ARBA00022989"/>
    </source>
</evidence>
<keyword evidence="5" id="KW-0802">TPR repeat</keyword>
<dbReference type="AlphaFoldDB" id="A0A923SEF8"/>
<feature type="domain" description="O-antigen ligase-related" evidence="7">
    <location>
        <begin position="197"/>
        <end position="361"/>
    </location>
</feature>
<dbReference type="GO" id="GO:0016020">
    <property type="term" value="C:membrane"/>
    <property type="evidence" value="ECO:0007669"/>
    <property type="project" value="UniProtKB-SubCell"/>
</dbReference>
<dbReference type="SUPFAM" id="SSF48452">
    <property type="entry name" value="TPR-like"/>
    <property type="match status" value="1"/>
</dbReference>
<keyword evidence="9" id="KW-1185">Reference proteome</keyword>
<feature type="transmembrane region" description="Helical" evidence="6">
    <location>
        <begin position="445"/>
        <end position="467"/>
    </location>
</feature>
<comment type="subcellular location">
    <subcellularLocation>
        <location evidence="1">Membrane</location>
        <topology evidence="1">Multi-pass membrane protein</topology>
    </subcellularLocation>
</comment>
<keyword evidence="3 6" id="KW-1133">Transmembrane helix</keyword>
<dbReference type="InterPro" id="IPR019734">
    <property type="entry name" value="TPR_rpt"/>
</dbReference>
<dbReference type="Gene3D" id="1.25.40.10">
    <property type="entry name" value="Tetratricopeptide repeat domain"/>
    <property type="match status" value="1"/>
</dbReference>
<dbReference type="InterPro" id="IPR011990">
    <property type="entry name" value="TPR-like_helical_dom_sf"/>
</dbReference>
<evidence type="ECO:0000256" key="6">
    <source>
        <dbReference type="SAM" id="Phobius"/>
    </source>
</evidence>
<evidence type="ECO:0000256" key="4">
    <source>
        <dbReference type="ARBA" id="ARBA00023136"/>
    </source>
</evidence>
<dbReference type="EMBL" id="JACORT010000016">
    <property type="protein sequence ID" value="MBC5786238.1"/>
    <property type="molecule type" value="Genomic_DNA"/>
</dbReference>
<feature type="transmembrane region" description="Helical" evidence="6">
    <location>
        <begin position="121"/>
        <end position="142"/>
    </location>
</feature>
<dbReference type="InterPro" id="IPR007016">
    <property type="entry name" value="O-antigen_ligase-rel_domated"/>
</dbReference>
<evidence type="ECO:0000256" key="2">
    <source>
        <dbReference type="ARBA" id="ARBA00022692"/>
    </source>
</evidence>
<dbReference type="GO" id="GO:0016874">
    <property type="term" value="F:ligase activity"/>
    <property type="evidence" value="ECO:0007669"/>
    <property type="project" value="UniProtKB-KW"/>
</dbReference>
<feature type="transmembrane region" description="Helical" evidence="6">
    <location>
        <begin position="213"/>
        <end position="230"/>
    </location>
</feature>
<feature type="transmembrane region" description="Helical" evidence="6">
    <location>
        <begin position="187"/>
        <end position="207"/>
    </location>
</feature>